<dbReference type="STRING" id="53408.A9C11_18680"/>
<proteinExistence type="predicted"/>
<keyword evidence="1" id="KW-0808">Transferase</keyword>
<dbReference type="RefSeq" id="WP_009619461.1">
    <property type="nucleotide sequence ID" value="NZ_CALEBV010000052.1"/>
</dbReference>
<evidence type="ECO:0000313" key="2">
    <source>
        <dbReference type="Proteomes" id="UP000077748"/>
    </source>
</evidence>
<dbReference type="GO" id="GO:0016780">
    <property type="term" value="F:phosphotransferase activity, for other substituted phosphate groups"/>
    <property type="evidence" value="ECO:0007669"/>
    <property type="project" value="InterPro"/>
</dbReference>
<dbReference type="GeneID" id="72995573"/>
<accession>A0A127MRF3</accession>
<dbReference type="Proteomes" id="UP000077748">
    <property type="component" value="Chromosome"/>
</dbReference>
<evidence type="ECO:0000313" key="1">
    <source>
        <dbReference type="EMBL" id="ANI15870.1"/>
    </source>
</evidence>
<reference evidence="1 2" key="1">
    <citation type="submission" date="2016-05" db="EMBL/GenBank/DDBJ databases">
        <title>Genome Sequence of Pseudomonas citronellolis Strain SJTE-3, an Estrogens and Persistent Organic Pollutants degradation strain.</title>
        <authorList>
            <person name="Liang R."/>
        </authorList>
    </citation>
    <scope>NUCLEOTIDE SEQUENCE [LARGE SCALE GENOMIC DNA]</scope>
    <source>
        <strain evidence="1 2">SJTE-3</strain>
    </source>
</reference>
<dbReference type="KEGG" id="pcq:PcP3B5_24440"/>
<dbReference type="GO" id="GO:0008654">
    <property type="term" value="P:phospholipid biosynthetic process"/>
    <property type="evidence" value="ECO:0007669"/>
    <property type="project" value="InterPro"/>
</dbReference>
<dbReference type="EMBL" id="CP015878">
    <property type="protein sequence ID" value="ANI15870.1"/>
    <property type="molecule type" value="Genomic_DNA"/>
</dbReference>
<dbReference type="GO" id="GO:0016020">
    <property type="term" value="C:membrane"/>
    <property type="evidence" value="ECO:0007669"/>
    <property type="project" value="InterPro"/>
</dbReference>
<sequence>MVSVYQLKSSFQNLLRPLVVRLHARGATANQVTLAACALSMLVASLVAGLAAHPWVFALIPLWMFLRMALNAMDGMLAREFGQQSPLGAYLNELTDVVADAALYLPFALLPGVTPAWVVLVVLLALLAEYAGVLGHMVGASRRYDGPMGKSDRALCFGVLGAGIASGLLPTAWIDPAMWLLAALLALTVVNRVSQGLAAPRQD</sequence>
<dbReference type="InterPro" id="IPR043130">
    <property type="entry name" value="CDP-OH_PTrfase_TM_dom"/>
</dbReference>
<name>A0A127MRF3_9PSED</name>
<dbReference type="Pfam" id="PF01066">
    <property type="entry name" value="CDP-OH_P_transf"/>
    <property type="match status" value="1"/>
</dbReference>
<organism evidence="1 2">
    <name type="scientific">Pseudomonas citronellolis</name>
    <dbReference type="NCBI Taxonomy" id="53408"/>
    <lineage>
        <taxon>Bacteria</taxon>
        <taxon>Pseudomonadati</taxon>
        <taxon>Pseudomonadota</taxon>
        <taxon>Gammaproteobacteria</taxon>
        <taxon>Pseudomonadales</taxon>
        <taxon>Pseudomonadaceae</taxon>
        <taxon>Pseudomonas</taxon>
    </lineage>
</organism>
<dbReference type="InterPro" id="IPR000462">
    <property type="entry name" value="CDP-OH_P_trans"/>
</dbReference>
<dbReference type="Gene3D" id="1.20.120.1760">
    <property type="match status" value="1"/>
</dbReference>
<protein>
    <submittedName>
        <fullName evidence="1">CDP-alcohol phosphatidyltransferase</fullName>
    </submittedName>
</protein>
<dbReference type="AlphaFoldDB" id="A0A127MRF3"/>
<gene>
    <name evidence="1" type="ORF">A9C11_18680</name>
</gene>